<dbReference type="OrthoDB" id="5579731at2759"/>
<feature type="domain" description="BOD1/SHG1" evidence="2">
    <location>
        <begin position="8"/>
        <end position="53"/>
    </location>
</feature>
<sequence length="170" mass="18504">MPVAPAELVAEWEKSGLIDKLRQEVMAKYKDSEEFQKFASQVREATTQTFSEAVIGSLPLPELIEHMSQEAIRDSLLESTIQSSGVLSDPALEASVRPALERILRRKKLAELRAAQDQGEGTPSQATPIQATPTPNEGTLPQSIEPQPSSIDVVKKVDEMDVDAPLTSAP</sequence>
<protein>
    <recommendedName>
        <fullName evidence="2">BOD1/SHG1 domain-containing protein</fullName>
    </recommendedName>
</protein>
<comment type="caution">
    <text evidence="3">The sequence shown here is derived from an EMBL/GenBank/DDBJ whole genome shotgun (WGS) entry which is preliminary data.</text>
</comment>
<evidence type="ECO:0000313" key="4">
    <source>
        <dbReference type="Proteomes" id="UP000541558"/>
    </source>
</evidence>
<feature type="compositionally biased region" description="Polar residues" evidence="1">
    <location>
        <begin position="119"/>
        <end position="150"/>
    </location>
</feature>
<dbReference type="AlphaFoldDB" id="A0A8H5C1Z4"/>
<feature type="region of interest" description="Disordered" evidence="1">
    <location>
        <begin position="111"/>
        <end position="170"/>
    </location>
</feature>
<reference evidence="3 4" key="1">
    <citation type="journal article" date="2020" name="ISME J.">
        <title>Uncovering the hidden diversity of litter-decomposition mechanisms in mushroom-forming fungi.</title>
        <authorList>
            <person name="Floudas D."/>
            <person name="Bentzer J."/>
            <person name="Ahren D."/>
            <person name="Johansson T."/>
            <person name="Persson P."/>
            <person name="Tunlid A."/>
        </authorList>
    </citation>
    <scope>NUCLEOTIDE SEQUENCE [LARGE SCALE GENOMIC DNA]</scope>
    <source>
        <strain evidence="3 4">CBS 175.51</strain>
    </source>
</reference>
<proteinExistence type="predicted"/>
<name>A0A8H5C1Z4_9AGAR</name>
<evidence type="ECO:0000256" key="1">
    <source>
        <dbReference type="SAM" id="MobiDB-lite"/>
    </source>
</evidence>
<dbReference type="Proteomes" id="UP000541558">
    <property type="component" value="Unassembled WGS sequence"/>
</dbReference>
<evidence type="ECO:0000259" key="2">
    <source>
        <dbReference type="Pfam" id="PF05205"/>
    </source>
</evidence>
<gene>
    <name evidence="3" type="ORF">D9611_002275</name>
</gene>
<accession>A0A8H5C1Z4</accession>
<dbReference type="Pfam" id="PF05205">
    <property type="entry name" value="COMPASS-Shg1"/>
    <property type="match status" value="1"/>
</dbReference>
<dbReference type="InterPro" id="IPR055264">
    <property type="entry name" value="BOD1/SHG1_dom"/>
</dbReference>
<evidence type="ECO:0000313" key="3">
    <source>
        <dbReference type="EMBL" id="KAF5333695.1"/>
    </source>
</evidence>
<dbReference type="EMBL" id="JAACJK010000109">
    <property type="protein sequence ID" value="KAF5333695.1"/>
    <property type="molecule type" value="Genomic_DNA"/>
</dbReference>
<organism evidence="3 4">
    <name type="scientific">Ephemerocybe angulata</name>
    <dbReference type="NCBI Taxonomy" id="980116"/>
    <lineage>
        <taxon>Eukaryota</taxon>
        <taxon>Fungi</taxon>
        <taxon>Dikarya</taxon>
        <taxon>Basidiomycota</taxon>
        <taxon>Agaricomycotina</taxon>
        <taxon>Agaricomycetes</taxon>
        <taxon>Agaricomycetidae</taxon>
        <taxon>Agaricales</taxon>
        <taxon>Agaricineae</taxon>
        <taxon>Psathyrellaceae</taxon>
        <taxon>Ephemerocybe</taxon>
    </lineage>
</organism>
<keyword evidence="4" id="KW-1185">Reference proteome</keyword>